<feature type="non-terminal residue" evidence="4">
    <location>
        <position position="1"/>
    </location>
</feature>
<protein>
    <recommendedName>
        <fullName evidence="6">Alcohol dehydrogenase</fullName>
    </recommendedName>
</protein>
<dbReference type="Pfam" id="PF00106">
    <property type="entry name" value="adh_short"/>
    <property type="match status" value="1"/>
</dbReference>
<reference evidence="4" key="1">
    <citation type="journal article" date="2023" name="Insect Mol. Biol.">
        <title>Genome sequencing provides insights into the evolution of gene families encoding plant cell wall-degrading enzymes in longhorned beetles.</title>
        <authorList>
            <person name="Shin N.R."/>
            <person name="Okamura Y."/>
            <person name="Kirsch R."/>
            <person name="Pauchet Y."/>
        </authorList>
    </citation>
    <scope>NUCLEOTIDE SEQUENCE</scope>
    <source>
        <strain evidence="4">MMC_N1</strain>
    </source>
</reference>
<comment type="similarity">
    <text evidence="1 3">Belongs to the short-chain dehydrogenases/reductases (SDR) family.</text>
</comment>
<evidence type="ECO:0000256" key="2">
    <source>
        <dbReference type="ARBA" id="ARBA00023002"/>
    </source>
</evidence>
<name>A0ABQ9K131_9CUCU</name>
<dbReference type="PRINTS" id="PR00080">
    <property type="entry name" value="SDRFAMILY"/>
</dbReference>
<dbReference type="SUPFAM" id="SSF51735">
    <property type="entry name" value="NAD(P)-binding Rossmann-fold domains"/>
    <property type="match status" value="1"/>
</dbReference>
<sequence>GVAVVDINPGSGKTALSEIEKEFGSGRAIFIKADVTVFQEFEDAFKKTIEHFKNIDILINNAGIFNDAKYELMVAVNLNSVINGMILGLDKYLPKFKHNSEAVIVNISSIASIQGIPSIPVYSATKSAILGLTRAWGQPSHYERTNVRVVSIHPGFTQTPLIENLNGRFLGKPYETISTSEKWPIQNPDHVAKELVKVIKYAPNGTAWVVEGGERGYEYSLPDRATIERKYIPE</sequence>
<dbReference type="PROSITE" id="PS00061">
    <property type="entry name" value="ADH_SHORT"/>
    <property type="match status" value="1"/>
</dbReference>
<dbReference type="InterPro" id="IPR036291">
    <property type="entry name" value="NAD(P)-bd_dom_sf"/>
</dbReference>
<dbReference type="EMBL" id="JAPWTJ010000040">
    <property type="protein sequence ID" value="KAJ8984318.1"/>
    <property type="molecule type" value="Genomic_DNA"/>
</dbReference>
<organism evidence="4 5">
    <name type="scientific">Molorchus minor</name>
    <dbReference type="NCBI Taxonomy" id="1323400"/>
    <lineage>
        <taxon>Eukaryota</taxon>
        <taxon>Metazoa</taxon>
        <taxon>Ecdysozoa</taxon>
        <taxon>Arthropoda</taxon>
        <taxon>Hexapoda</taxon>
        <taxon>Insecta</taxon>
        <taxon>Pterygota</taxon>
        <taxon>Neoptera</taxon>
        <taxon>Endopterygota</taxon>
        <taxon>Coleoptera</taxon>
        <taxon>Polyphaga</taxon>
        <taxon>Cucujiformia</taxon>
        <taxon>Chrysomeloidea</taxon>
        <taxon>Cerambycidae</taxon>
        <taxon>Lamiinae</taxon>
        <taxon>Monochamini</taxon>
        <taxon>Molorchus</taxon>
    </lineage>
</organism>
<keyword evidence="5" id="KW-1185">Reference proteome</keyword>
<dbReference type="InterPro" id="IPR020904">
    <property type="entry name" value="Sc_DH/Rdtase_CS"/>
</dbReference>
<dbReference type="Gene3D" id="3.40.50.720">
    <property type="entry name" value="NAD(P)-binding Rossmann-like Domain"/>
    <property type="match status" value="1"/>
</dbReference>
<proteinExistence type="inferred from homology"/>
<evidence type="ECO:0008006" key="6">
    <source>
        <dbReference type="Google" id="ProtNLM"/>
    </source>
</evidence>
<accession>A0ABQ9K131</accession>
<gene>
    <name evidence="4" type="ORF">NQ317_012536</name>
</gene>
<dbReference type="InterPro" id="IPR002347">
    <property type="entry name" value="SDR_fam"/>
</dbReference>
<evidence type="ECO:0000313" key="4">
    <source>
        <dbReference type="EMBL" id="KAJ8984318.1"/>
    </source>
</evidence>
<keyword evidence="2" id="KW-0560">Oxidoreductase</keyword>
<evidence type="ECO:0000313" key="5">
    <source>
        <dbReference type="Proteomes" id="UP001162164"/>
    </source>
</evidence>
<comment type="caution">
    <text evidence="4">The sequence shown here is derived from an EMBL/GenBank/DDBJ whole genome shotgun (WGS) entry which is preliminary data.</text>
</comment>
<dbReference type="Proteomes" id="UP001162164">
    <property type="component" value="Unassembled WGS sequence"/>
</dbReference>
<evidence type="ECO:0000256" key="1">
    <source>
        <dbReference type="ARBA" id="ARBA00006484"/>
    </source>
</evidence>
<dbReference type="PANTHER" id="PTHR44229">
    <property type="entry name" value="15-HYDROXYPROSTAGLANDIN DEHYDROGENASE [NAD(+)]"/>
    <property type="match status" value="1"/>
</dbReference>
<dbReference type="PANTHER" id="PTHR44229:SF8">
    <property type="entry name" value="ALCOHOL DEHYDROGENASE-RELATED"/>
    <property type="match status" value="1"/>
</dbReference>
<dbReference type="PRINTS" id="PR00081">
    <property type="entry name" value="GDHRDH"/>
</dbReference>
<evidence type="ECO:0000256" key="3">
    <source>
        <dbReference type="RuleBase" id="RU000363"/>
    </source>
</evidence>